<proteinExistence type="predicted"/>
<dbReference type="Gene3D" id="1.25.40.420">
    <property type="match status" value="1"/>
</dbReference>
<feature type="domain" description="BTB" evidence="2">
    <location>
        <begin position="64"/>
        <end position="136"/>
    </location>
</feature>
<dbReference type="GO" id="GO:0043161">
    <property type="term" value="P:proteasome-mediated ubiquitin-dependent protein catabolic process"/>
    <property type="evidence" value="ECO:0000318"/>
    <property type="project" value="GO_Central"/>
</dbReference>
<dbReference type="GO" id="GO:0030162">
    <property type="term" value="P:regulation of proteolysis"/>
    <property type="evidence" value="ECO:0000318"/>
    <property type="project" value="GO_Central"/>
</dbReference>
<gene>
    <name evidence="3" type="ORF">PRUPE_1G487900</name>
</gene>
<evidence type="ECO:0000313" key="4">
    <source>
        <dbReference type="Proteomes" id="UP000006882"/>
    </source>
</evidence>
<evidence type="ECO:0000256" key="1">
    <source>
        <dbReference type="ARBA" id="ARBA00004906"/>
    </source>
</evidence>
<dbReference type="GO" id="GO:0031625">
    <property type="term" value="F:ubiquitin protein ligase binding"/>
    <property type="evidence" value="ECO:0000318"/>
    <property type="project" value="GO_Central"/>
</dbReference>
<dbReference type="PROSITE" id="PS50097">
    <property type="entry name" value="BTB"/>
    <property type="match status" value="1"/>
</dbReference>
<dbReference type="Gene3D" id="3.30.710.10">
    <property type="entry name" value="Potassium Channel Kv1.1, Chain A"/>
    <property type="match status" value="1"/>
</dbReference>
<dbReference type="Proteomes" id="UP000006882">
    <property type="component" value="Chromosome G1"/>
</dbReference>
<dbReference type="InterPro" id="IPR011333">
    <property type="entry name" value="SKP1/BTB/POZ_sf"/>
</dbReference>
<dbReference type="GO" id="GO:0005737">
    <property type="term" value="C:cytoplasm"/>
    <property type="evidence" value="ECO:0000318"/>
    <property type="project" value="GO_Central"/>
</dbReference>
<dbReference type="eggNOG" id="KOG1987">
    <property type="taxonomic scope" value="Eukaryota"/>
</dbReference>
<dbReference type="Pfam" id="PF00651">
    <property type="entry name" value="BTB"/>
    <property type="match status" value="1"/>
</dbReference>
<reference evidence="3 4" key="1">
    <citation type="journal article" date="2013" name="Nat. Genet.">
        <title>The high-quality draft genome of peach (Prunus persica) identifies unique patterns of genetic diversity, domestication and genome evolution.</title>
        <authorList>
            <consortium name="International Peach Genome Initiative"/>
            <person name="Verde I."/>
            <person name="Abbott A.G."/>
            <person name="Scalabrin S."/>
            <person name="Jung S."/>
            <person name="Shu S."/>
            <person name="Marroni F."/>
            <person name="Zhebentyayeva T."/>
            <person name="Dettori M.T."/>
            <person name="Grimwood J."/>
            <person name="Cattonaro F."/>
            <person name="Zuccolo A."/>
            <person name="Rossini L."/>
            <person name="Jenkins J."/>
            <person name="Vendramin E."/>
            <person name="Meisel L.A."/>
            <person name="Decroocq V."/>
            <person name="Sosinski B."/>
            <person name="Prochnik S."/>
            <person name="Mitros T."/>
            <person name="Policriti A."/>
            <person name="Cipriani G."/>
            <person name="Dondini L."/>
            <person name="Ficklin S."/>
            <person name="Goodstein D.M."/>
            <person name="Xuan P."/>
            <person name="Del Fabbro C."/>
            <person name="Aramini V."/>
            <person name="Copetti D."/>
            <person name="Gonzalez S."/>
            <person name="Horner D.S."/>
            <person name="Falchi R."/>
            <person name="Lucas S."/>
            <person name="Mica E."/>
            <person name="Maldonado J."/>
            <person name="Lazzari B."/>
            <person name="Bielenberg D."/>
            <person name="Pirona R."/>
            <person name="Miculan M."/>
            <person name="Barakat A."/>
            <person name="Testolin R."/>
            <person name="Stella A."/>
            <person name="Tartarini S."/>
            <person name="Tonutti P."/>
            <person name="Arus P."/>
            <person name="Orellana A."/>
            <person name="Wells C."/>
            <person name="Main D."/>
            <person name="Vizzotto G."/>
            <person name="Silva H."/>
            <person name="Salamini F."/>
            <person name="Schmutz J."/>
            <person name="Morgante M."/>
            <person name="Rokhsar D.S."/>
        </authorList>
    </citation>
    <scope>NUCLEOTIDE SEQUENCE [LARGE SCALE GENOMIC DNA]</scope>
    <source>
        <strain evidence="4">cv. Nemared</strain>
    </source>
</reference>
<dbReference type="InterPro" id="IPR000210">
    <property type="entry name" value="BTB/POZ_dom"/>
</dbReference>
<dbReference type="Gramene" id="ONI34567">
    <property type="protein sequence ID" value="ONI34567"/>
    <property type="gene ID" value="PRUPE_1G487900"/>
</dbReference>
<dbReference type="PANTHER" id="PTHR24413">
    <property type="entry name" value="SPECKLE-TYPE POZ PROTEIN"/>
    <property type="match status" value="1"/>
</dbReference>
<keyword evidence="4" id="KW-1185">Reference proteome</keyword>
<dbReference type="CDD" id="cd18186">
    <property type="entry name" value="BTB_POZ_ZBTB_KLHL-like"/>
    <property type="match status" value="1"/>
</dbReference>
<dbReference type="SMART" id="SM00225">
    <property type="entry name" value="BTB"/>
    <property type="match status" value="1"/>
</dbReference>
<organism evidence="3 4">
    <name type="scientific">Prunus persica</name>
    <name type="common">Peach</name>
    <name type="synonym">Amygdalus persica</name>
    <dbReference type="NCBI Taxonomy" id="3760"/>
    <lineage>
        <taxon>Eukaryota</taxon>
        <taxon>Viridiplantae</taxon>
        <taxon>Streptophyta</taxon>
        <taxon>Embryophyta</taxon>
        <taxon>Tracheophyta</taxon>
        <taxon>Spermatophyta</taxon>
        <taxon>Magnoliopsida</taxon>
        <taxon>eudicotyledons</taxon>
        <taxon>Gunneridae</taxon>
        <taxon>Pentapetalae</taxon>
        <taxon>rosids</taxon>
        <taxon>fabids</taxon>
        <taxon>Rosales</taxon>
        <taxon>Rosaceae</taxon>
        <taxon>Amygdaloideae</taxon>
        <taxon>Amygdaleae</taxon>
        <taxon>Prunus</taxon>
    </lineage>
</organism>
<dbReference type="AlphaFoldDB" id="A0A251RF47"/>
<comment type="pathway">
    <text evidence="1">Protein modification; protein ubiquitination.</text>
</comment>
<dbReference type="SUPFAM" id="SSF54695">
    <property type="entry name" value="POZ domain"/>
    <property type="match status" value="1"/>
</dbReference>
<dbReference type="EMBL" id="CM007651">
    <property type="protein sequence ID" value="ONI34567.1"/>
    <property type="molecule type" value="Genomic_DNA"/>
</dbReference>
<evidence type="ECO:0000259" key="2">
    <source>
        <dbReference type="PROSITE" id="PS50097"/>
    </source>
</evidence>
<name>A0A251RF47_PRUPE</name>
<evidence type="ECO:0000313" key="3">
    <source>
        <dbReference type="EMBL" id="ONI34567.1"/>
    </source>
</evidence>
<protein>
    <recommendedName>
        <fullName evidence="2">BTB domain-containing protein</fullName>
    </recommendedName>
</protein>
<dbReference type="OrthoDB" id="10249567at2759"/>
<accession>A0A251RF47</accession>
<sequence>MRTCISCQLMYSKYQGSACRQCYEDLKAKVEQCNEDLNAKVEQCNEDLNAKLAFLTMPQPASFSDVVLFADDDDEYPVPVLAHKAVLANRSPVLRAMLDNEMKESLSGTIKIGDVSYNALRAFVNFLYTAEVCLDQQLACELLVMSEKYQVQHLKDFCQKFLVSNLNLDNSLSTYTFAHQHNFKPIIDAALTQITASMDKLASQDEYTELKERDPGLLLEIYEAYFSKQADTTMYI</sequence>